<reference evidence="1" key="1">
    <citation type="journal article" date="2021" name="bioRxiv">
        <title>Whole Genome Assembly and Annotation of Northern Wild Rice, Zizania palustris L., Supports a Whole Genome Duplication in the Zizania Genus.</title>
        <authorList>
            <person name="Haas M."/>
            <person name="Kono T."/>
            <person name="Macchietto M."/>
            <person name="Millas R."/>
            <person name="McGilp L."/>
            <person name="Shao M."/>
            <person name="Duquette J."/>
            <person name="Hirsch C.N."/>
            <person name="Kimball J."/>
        </authorList>
    </citation>
    <scope>NUCLEOTIDE SEQUENCE</scope>
    <source>
        <tissue evidence="1">Fresh leaf tissue</tissue>
    </source>
</reference>
<name>A0A8J5VRN6_ZIZPA</name>
<dbReference type="Proteomes" id="UP000729402">
    <property type="component" value="Unassembled WGS sequence"/>
</dbReference>
<evidence type="ECO:0000313" key="2">
    <source>
        <dbReference type="Proteomes" id="UP000729402"/>
    </source>
</evidence>
<keyword evidence="2" id="KW-1185">Reference proteome</keyword>
<gene>
    <name evidence="1" type="ORF">GUJ93_ZPchr0007g4768</name>
</gene>
<dbReference type="AlphaFoldDB" id="A0A8J5VRN6"/>
<protein>
    <submittedName>
        <fullName evidence="1">Uncharacterized protein</fullName>
    </submittedName>
</protein>
<accession>A0A8J5VRN6</accession>
<reference evidence="1" key="2">
    <citation type="submission" date="2021-02" db="EMBL/GenBank/DDBJ databases">
        <authorList>
            <person name="Kimball J.A."/>
            <person name="Haas M.W."/>
            <person name="Macchietto M."/>
            <person name="Kono T."/>
            <person name="Duquette J."/>
            <person name="Shao M."/>
        </authorList>
    </citation>
    <scope>NUCLEOTIDE SEQUENCE</scope>
    <source>
        <tissue evidence="1">Fresh leaf tissue</tissue>
    </source>
</reference>
<organism evidence="1 2">
    <name type="scientific">Zizania palustris</name>
    <name type="common">Northern wild rice</name>
    <dbReference type="NCBI Taxonomy" id="103762"/>
    <lineage>
        <taxon>Eukaryota</taxon>
        <taxon>Viridiplantae</taxon>
        <taxon>Streptophyta</taxon>
        <taxon>Embryophyta</taxon>
        <taxon>Tracheophyta</taxon>
        <taxon>Spermatophyta</taxon>
        <taxon>Magnoliopsida</taxon>
        <taxon>Liliopsida</taxon>
        <taxon>Poales</taxon>
        <taxon>Poaceae</taxon>
        <taxon>BOP clade</taxon>
        <taxon>Oryzoideae</taxon>
        <taxon>Oryzeae</taxon>
        <taxon>Zizaniinae</taxon>
        <taxon>Zizania</taxon>
    </lineage>
</organism>
<proteinExistence type="predicted"/>
<dbReference type="EMBL" id="JAAALK010000282">
    <property type="protein sequence ID" value="KAG8078270.1"/>
    <property type="molecule type" value="Genomic_DNA"/>
</dbReference>
<sequence length="205" mass="23220">MLLAGSPHPASRSRSRKSRAWPCRLSGRADSCTPALSSFEPNLYAKCEDVALARTVFDALMIRDKNTGGDVLKLFSRMLQYILRVESASKRLLLELEPHNPEHFVLLSNFYFGIKYLHKFVVCDDDSHPEIKEIRLLLTGLQPCFMMLVKRKKKPLHMMTSRTVFILPFMHGINMALPLGHGALFEDIIEQLGVAGTAAFKFPLF</sequence>
<comment type="caution">
    <text evidence="1">The sequence shown here is derived from an EMBL/GenBank/DDBJ whole genome shotgun (WGS) entry which is preliminary data.</text>
</comment>
<evidence type="ECO:0000313" key="1">
    <source>
        <dbReference type="EMBL" id="KAG8078270.1"/>
    </source>
</evidence>